<organism evidence="11">
    <name type="scientific">mine drainage metagenome</name>
    <dbReference type="NCBI Taxonomy" id="410659"/>
    <lineage>
        <taxon>unclassified sequences</taxon>
        <taxon>metagenomes</taxon>
        <taxon>ecological metagenomes</taxon>
    </lineage>
</organism>
<dbReference type="GO" id="GO:0005886">
    <property type="term" value="C:plasma membrane"/>
    <property type="evidence" value="ECO:0007669"/>
    <property type="project" value="UniProtKB-SubCell"/>
</dbReference>
<evidence type="ECO:0000256" key="6">
    <source>
        <dbReference type="ARBA" id="ARBA00023136"/>
    </source>
</evidence>
<feature type="transmembrane region" description="Helical" evidence="9">
    <location>
        <begin position="139"/>
        <end position="163"/>
    </location>
</feature>
<evidence type="ECO:0000256" key="5">
    <source>
        <dbReference type="ARBA" id="ARBA00022989"/>
    </source>
</evidence>
<dbReference type="InterPro" id="IPR020846">
    <property type="entry name" value="MFS_dom"/>
</dbReference>
<name>A0A1J5T1A7_9ZZZZ</name>
<evidence type="ECO:0000256" key="3">
    <source>
        <dbReference type="ARBA" id="ARBA00022475"/>
    </source>
</evidence>
<accession>A0A1J5T1A7</accession>
<proteinExistence type="inferred from homology"/>
<gene>
    <name evidence="11" type="primary">entS_3</name>
    <name evidence="11" type="ORF">GALL_43680</name>
</gene>
<dbReference type="Pfam" id="PF07690">
    <property type="entry name" value="MFS_1"/>
    <property type="match status" value="1"/>
</dbReference>
<evidence type="ECO:0000256" key="8">
    <source>
        <dbReference type="ARBA" id="ARBA00040914"/>
    </source>
</evidence>
<dbReference type="PROSITE" id="PS50850">
    <property type="entry name" value="MFS"/>
    <property type="match status" value="1"/>
</dbReference>
<feature type="transmembrane region" description="Helical" evidence="9">
    <location>
        <begin position="253"/>
        <end position="271"/>
    </location>
</feature>
<dbReference type="Gene3D" id="1.20.1250.20">
    <property type="entry name" value="MFS general substrate transporter like domains"/>
    <property type="match status" value="1"/>
</dbReference>
<feature type="transmembrane region" description="Helical" evidence="9">
    <location>
        <begin position="74"/>
        <end position="95"/>
    </location>
</feature>
<dbReference type="CDD" id="cd06173">
    <property type="entry name" value="MFS_MefA_like"/>
    <property type="match status" value="1"/>
</dbReference>
<dbReference type="EMBL" id="MLJW01000011">
    <property type="protein sequence ID" value="OIR14567.1"/>
    <property type="molecule type" value="Genomic_DNA"/>
</dbReference>
<protein>
    <recommendedName>
        <fullName evidence="8">Multidrug efflux pump Tap</fullName>
    </recommendedName>
</protein>
<comment type="subcellular location">
    <subcellularLocation>
        <location evidence="1">Cell membrane</location>
        <topology evidence="1">Multi-pass membrane protein</topology>
    </subcellularLocation>
</comment>
<dbReference type="PANTHER" id="PTHR23513:SF9">
    <property type="entry name" value="ENTEROBACTIN EXPORTER ENTS"/>
    <property type="match status" value="1"/>
</dbReference>
<feature type="transmembrane region" description="Helical" evidence="9">
    <location>
        <begin position="368"/>
        <end position="390"/>
    </location>
</feature>
<dbReference type="AlphaFoldDB" id="A0A1J5T1A7"/>
<comment type="similarity">
    <text evidence="7">Belongs to the major facilitator superfamily. Drug:H(+) antiporter-3 (DHA3) (TC 2.A.1.21) family.</text>
</comment>
<keyword evidence="4 9" id="KW-0812">Transmembrane</keyword>
<feature type="transmembrane region" description="Helical" evidence="9">
    <location>
        <begin position="169"/>
        <end position="187"/>
    </location>
</feature>
<evidence type="ECO:0000256" key="4">
    <source>
        <dbReference type="ARBA" id="ARBA00022692"/>
    </source>
</evidence>
<feature type="transmembrane region" description="Helical" evidence="9">
    <location>
        <begin position="41"/>
        <end position="62"/>
    </location>
</feature>
<evidence type="ECO:0000256" key="1">
    <source>
        <dbReference type="ARBA" id="ARBA00004651"/>
    </source>
</evidence>
<evidence type="ECO:0000256" key="9">
    <source>
        <dbReference type="SAM" id="Phobius"/>
    </source>
</evidence>
<dbReference type="GO" id="GO:0022857">
    <property type="term" value="F:transmembrane transporter activity"/>
    <property type="evidence" value="ECO:0007669"/>
    <property type="project" value="InterPro"/>
</dbReference>
<dbReference type="SUPFAM" id="SSF103473">
    <property type="entry name" value="MFS general substrate transporter"/>
    <property type="match status" value="1"/>
</dbReference>
<dbReference type="InterPro" id="IPR011701">
    <property type="entry name" value="MFS"/>
</dbReference>
<dbReference type="PANTHER" id="PTHR23513">
    <property type="entry name" value="INTEGRAL MEMBRANE EFFLUX PROTEIN-RELATED"/>
    <property type="match status" value="1"/>
</dbReference>
<evidence type="ECO:0000259" key="10">
    <source>
        <dbReference type="PROSITE" id="PS50850"/>
    </source>
</evidence>
<feature type="transmembrane region" description="Helical" evidence="9">
    <location>
        <begin position="216"/>
        <end position="241"/>
    </location>
</feature>
<evidence type="ECO:0000313" key="11">
    <source>
        <dbReference type="EMBL" id="OIR14567.1"/>
    </source>
</evidence>
<feature type="transmembrane region" description="Helical" evidence="9">
    <location>
        <begin position="101"/>
        <end position="118"/>
    </location>
</feature>
<evidence type="ECO:0000256" key="2">
    <source>
        <dbReference type="ARBA" id="ARBA00022448"/>
    </source>
</evidence>
<feature type="transmembrane region" description="Helical" evidence="9">
    <location>
        <begin position="12"/>
        <end position="35"/>
    </location>
</feature>
<keyword evidence="2" id="KW-0813">Transport</keyword>
<comment type="caution">
    <text evidence="11">The sequence shown here is derived from an EMBL/GenBank/DDBJ whole genome shotgun (WGS) entry which is preliminary data.</text>
</comment>
<keyword evidence="6 9" id="KW-0472">Membrane</keyword>
<reference evidence="11" key="1">
    <citation type="submission" date="2016-10" db="EMBL/GenBank/DDBJ databases">
        <title>Sequence of Gallionella enrichment culture.</title>
        <authorList>
            <person name="Poehlein A."/>
            <person name="Muehling M."/>
            <person name="Daniel R."/>
        </authorList>
    </citation>
    <scope>NUCLEOTIDE SEQUENCE</scope>
</reference>
<keyword evidence="3" id="KW-1003">Cell membrane</keyword>
<dbReference type="InterPro" id="IPR036259">
    <property type="entry name" value="MFS_trans_sf"/>
</dbReference>
<keyword evidence="5 9" id="KW-1133">Transmembrane helix</keyword>
<sequence length="402" mass="42459">MHPLRNPAFLKLLAFRIQIVLAYQIIAVVVGWHIYELTHDALALGLIGLAEVIPYFSCALFAGYAIDHHSRRKFGVLAGVLTSLNALVLVGTTFMTLKDPVLWIYGSIACGGVARAFISPSYNSLFALALPRDQYARAAGVGSSIFQLGLVVGPALGGALVAWASLTSAYAVSAVLAMSAALTLLSLRIKEPPPAEASPIFSSIGEGLRFVFGNQIILGAQALDMFAVLFGGAVAMLPAFVQEIFHYGPEGLGILRAAPAVGAIMIGIFLARHPINKHAGRWLLAAVAGFGVCIIAFAMSNYFWLAALLLMLSGICDGVSVVMRTTIMQLATPDTMRGRVASINGIFIGSSNELGAFESGLAARLMGLVPSVIFGGSMTLVVVSATAFLAPRLRKLDLHHLH</sequence>
<evidence type="ECO:0000256" key="7">
    <source>
        <dbReference type="ARBA" id="ARBA00038075"/>
    </source>
</evidence>
<feature type="transmembrane region" description="Helical" evidence="9">
    <location>
        <begin position="283"/>
        <end position="304"/>
    </location>
</feature>
<feature type="domain" description="Major facilitator superfamily (MFS) profile" evidence="10">
    <location>
        <begin position="8"/>
        <end position="394"/>
    </location>
</feature>